<evidence type="ECO:0000256" key="5">
    <source>
        <dbReference type="RuleBase" id="RU000499"/>
    </source>
</evidence>
<keyword evidence="2 5" id="KW-0575">Peroxidase</keyword>
<dbReference type="FunFam" id="3.40.30.10:FF:000010">
    <property type="entry name" value="Glutathione peroxidase"/>
    <property type="match status" value="1"/>
</dbReference>
<evidence type="ECO:0000256" key="1">
    <source>
        <dbReference type="ARBA" id="ARBA00006926"/>
    </source>
</evidence>
<dbReference type="PRINTS" id="PR01011">
    <property type="entry name" value="GLUTPROXDASE"/>
</dbReference>
<evidence type="ECO:0000256" key="2">
    <source>
        <dbReference type="ARBA" id="ARBA00022559"/>
    </source>
</evidence>
<dbReference type="PANTHER" id="PTHR11592:SF134">
    <property type="entry name" value="PHOSPHOLIPID HYDROPEROXIDE GLUTATHIONE PEROXIDASE"/>
    <property type="match status" value="1"/>
</dbReference>
<proteinExistence type="inferred from homology"/>
<name>A0A1H3A8Z7_9FLAO</name>
<accession>A0A1H3A8Z7</accession>
<dbReference type="Gene3D" id="3.40.30.10">
    <property type="entry name" value="Glutaredoxin"/>
    <property type="match status" value="1"/>
</dbReference>
<sequence length="186" mass="21115">MKVIGIISSLIISIALMVQPNSKKNTMEKTPSMYQISIKSIAGEKIDFESFKGKKILFVNTASKCGFTKQYEDLEKLHKAYKDKLVVIGVPCNQFGGQEPGTLSEIQSFCEVNYGVTFLMTEKIDVKGENQHPLYAWLTNKEKNGVKSSSVKWNFQKYLIDENGSFIDYYYSITKPMSSKILNHLK</sequence>
<dbReference type="SUPFAM" id="SSF52833">
    <property type="entry name" value="Thioredoxin-like"/>
    <property type="match status" value="1"/>
</dbReference>
<comment type="similarity">
    <text evidence="1 5">Belongs to the glutathione peroxidase family.</text>
</comment>
<dbReference type="GO" id="GO:0006979">
    <property type="term" value="P:response to oxidative stress"/>
    <property type="evidence" value="ECO:0007669"/>
    <property type="project" value="InterPro"/>
</dbReference>
<dbReference type="PROSITE" id="PS00460">
    <property type="entry name" value="GLUTATHIONE_PEROXID_1"/>
    <property type="match status" value="1"/>
</dbReference>
<dbReference type="PANTHER" id="PTHR11592">
    <property type="entry name" value="GLUTATHIONE PEROXIDASE"/>
    <property type="match status" value="1"/>
</dbReference>
<dbReference type="GO" id="GO:0004601">
    <property type="term" value="F:peroxidase activity"/>
    <property type="evidence" value="ECO:0007669"/>
    <property type="project" value="UniProtKB-KW"/>
</dbReference>
<evidence type="ECO:0000256" key="3">
    <source>
        <dbReference type="ARBA" id="ARBA00023002"/>
    </source>
</evidence>
<gene>
    <name evidence="6" type="ORF">SAMN05444411_10458</name>
</gene>
<dbReference type="InterPro" id="IPR029759">
    <property type="entry name" value="GPX_AS"/>
</dbReference>
<dbReference type="InterPro" id="IPR000889">
    <property type="entry name" value="Glutathione_peroxidase"/>
</dbReference>
<evidence type="ECO:0000313" key="7">
    <source>
        <dbReference type="Proteomes" id="UP000199595"/>
    </source>
</evidence>
<evidence type="ECO:0000256" key="4">
    <source>
        <dbReference type="PIRSR" id="PIRSR000303-1"/>
    </source>
</evidence>
<dbReference type="Pfam" id="PF00255">
    <property type="entry name" value="GSHPx"/>
    <property type="match status" value="1"/>
</dbReference>
<dbReference type="InterPro" id="IPR036249">
    <property type="entry name" value="Thioredoxin-like_sf"/>
</dbReference>
<keyword evidence="7" id="KW-1185">Reference proteome</keyword>
<dbReference type="AlphaFoldDB" id="A0A1H3A8Z7"/>
<dbReference type="EMBL" id="FNNJ01000004">
    <property type="protein sequence ID" value="SDX26045.1"/>
    <property type="molecule type" value="Genomic_DNA"/>
</dbReference>
<reference evidence="6 7" key="1">
    <citation type="submission" date="2016-10" db="EMBL/GenBank/DDBJ databases">
        <authorList>
            <person name="de Groot N.N."/>
        </authorList>
    </citation>
    <scope>NUCLEOTIDE SEQUENCE [LARGE SCALE GENOMIC DNA]</scope>
    <source>
        <strain evidence="6 7">DSM 24956</strain>
    </source>
</reference>
<dbReference type="CDD" id="cd00340">
    <property type="entry name" value="GSH_Peroxidase"/>
    <property type="match status" value="1"/>
</dbReference>
<dbReference type="Proteomes" id="UP000199595">
    <property type="component" value="Unassembled WGS sequence"/>
</dbReference>
<evidence type="ECO:0000313" key="6">
    <source>
        <dbReference type="EMBL" id="SDX26045.1"/>
    </source>
</evidence>
<dbReference type="STRING" id="762486.SAMN05444411_10458"/>
<feature type="active site" evidence="4">
    <location>
        <position position="65"/>
    </location>
</feature>
<dbReference type="PIRSF" id="PIRSF000303">
    <property type="entry name" value="Glutathion_perox"/>
    <property type="match status" value="1"/>
</dbReference>
<protein>
    <recommendedName>
        <fullName evidence="5">Glutathione peroxidase</fullName>
    </recommendedName>
</protein>
<keyword evidence="3 5" id="KW-0560">Oxidoreductase</keyword>
<organism evidence="6 7">
    <name type="scientific">Lutibacter oricola</name>
    <dbReference type="NCBI Taxonomy" id="762486"/>
    <lineage>
        <taxon>Bacteria</taxon>
        <taxon>Pseudomonadati</taxon>
        <taxon>Bacteroidota</taxon>
        <taxon>Flavobacteriia</taxon>
        <taxon>Flavobacteriales</taxon>
        <taxon>Flavobacteriaceae</taxon>
        <taxon>Lutibacter</taxon>
    </lineage>
</organism>
<dbReference type="PROSITE" id="PS51355">
    <property type="entry name" value="GLUTATHIONE_PEROXID_3"/>
    <property type="match status" value="1"/>
</dbReference>